<keyword evidence="2" id="KW-1185">Reference proteome</keyword>
<organism evidence="1 2">
    <name type="scientific">Schistosoma margrebowiei</name>
    <dbReference type="NCBI Taxonomy" id="48269"/>
    <lineage>
        <taxon>Eukaryota</taxon>
        <taxon>Metazoa</taxon>
        <taxon>Spiralia</taxon>
        <taxon>Lophotrochozoa</taxon>
        <taxon>Platyhelminthes</taxon>
        <taxon>Trematoda</taxon>
        <taxon>Digenea</taxon>
        <taxon>Strigeidida</taxon>
        <taxon>Schistosomatoidea</taxon>
        <taxon>Schistosomatidae</taxon>
        <taxon>Schistosoma</taxon>
    </lineage>
</organism>
<sequence>MIRIIALNGRVLRYEPSVSINTDDDDDHSEIITLISPVSQNKLCINQRLSEFNILLDNALRFEMNDIRFRSQCEE</sequence>
<name>A0A183N1X3_9TREM</name>
<protein>
    <submittedName>
        <fullName evidence="1">Uncharacterized protein</fullName>
    </submittedName>
</protein>
<dbReference type="AlphaFoldDB" id="A0A183N1X3"/>
<reference evidence="1 2" key="1">
    <citation type="submission" date="2018-11" db="EMBL/GenBank/DDBJ databases">
        <authorList>
            <consortium name="Pathogen Informatics"/>
        </authorList>
    </citation>
    <scope>NUCLEOTIDE SEQUENCE [LARGE SCALE GENOMIC DNA]</scope>
    <source>
        <strain evidence="1 2">Zambia</strain>
    </source>
</reference>
<accession>A0A183N1X3</accession>
<dbReference type="Proteomes" id="UP000277204">
    <property type="component" value="Unassembled WGS sequence"/>
</dbReference>
<proteinExistence type="predicted"/>
<gene>
    <name evidence="1" type="ORF">SMRZ_LOCUS22298</name>
</gene>
<evidence type="ECO:0000313" key="2">
    <source>
        <dbReference type="Proteomes" id="UP000277204"/>
    </source>
</evidence>
<evidence type="ECO:0000313" key="1">
    <source>
        <dbReference type="EMBL" id="VDP42778.1"/>
    </source>
</evidence>
<dbReference type="EMBL" id="UZAI01019091">
    <property type="protein sequence ID" value="VDP42778.1"/>
    <property type="molecule type" value="Genomic_DNA"/>
</dbReference>